<dbReference type="PROSITE" id="PS00622">
    <property type="entry name" value="HTH_LUXR_1"/>
    <property type="match status" value="1"/>
</dbReference>
<protein>
    <submittedName>
        <fullName evidence="5">Transcriptional regulator, LuxR family</fullName>
    </submittedName>
</protein>
<dbReference type="InterPro" id="IPR036693">
    <property type="entry name" value="TF_LuxR_autoind-bd_dom_sf"/>
</dbReference>
<dbReference type="GO" id="GO:0003677">
    <property type="term" value="F:DNA binding"/>
    <property type="evidence" value="ECO:0007669"/>
    <property type="project" value="UniProtKB-KW"/>
</dbReference>
<keyword evidence="3" id="KW-0804">Transcription</keyword>
<dbReference type="SMART" id="SM00421">
    <property type="entry name" value="HTH_LUXR"/>
    <property type="match status" value="1"/>
</dbReference>
<dbReference type="Pfam" id="PF00196">
    <property type="entry name" value="GerE"/>
    <property type="match status" value="1"/>
</dbReference>
<dbReference type="InterPro" id="IPR005143">
    <property type="entry name" value="TF_LuxR_autoind-bd_dom"/>
</dbReference>
<name>A1TTR7_PARC0</name>
<organism evidence="5 6">
    <name type="scientific">Paracidovorax citrulli (strain AAC00-1)</name>
    <name type="common">Acidovorax citrulli</name>
    <dbReference type="NCBI Taxonomy" id="397945"/>
    <lineage>
        <taxon>Bacteria</taxon>
        <taxon>Pseudomonadati</taxon>
        <taxon>Pseudomonadota</taxon>
        <taxon>Betaproteobacteria</taxon>
        <taxon>Burkholderiales</taxon>
        <taxon>Comamonadaceae</taxon>
        <taxon>Paracidovorax</taxon>
    </lineage>
</organism>
<dbReference type="RefSeq" id="WP_011796842.1">
    <property type="nucleotide sequence ID" value="NC_008752.1"/>
</dbReference>
<dbReference type="STRING" id="397945.Aave_3810"/>
<dbReference type="Pfam" id="PF03472">
    <property type="entry name" value="Autoind_bind"/>
    <property type="match status" value="1"/>
</dbReference>
<dbReference type="OrthoDB" id="9774661at2"/>
<accession>A1TTR7</accession>
<proteinExistence type="predicted"/>
<dbReference type="Proteomes" id="UP000002596">
    <property type="component" value="Chromosome"/>
</dbReference>
<dbReference type="InterPro" id="IPR036388">
    <property type="entry name" value="WH-like_DNA-bd_sf"/>
</dbReference>
<dbReference type="PRINTS" id="PR00038">
    <property type="entry name" value="HTHLUXR"/>
</dbReference>
<dbReference type="Gene3D" id="1.10.10.10">
    <property type="entry name" value="Winged helix-like DNA-binding domain superfamily/Winged helix DNA-binding domain"/>
    <property type="match status" value="1"/>
</dbReference>
<dbReference type="GO" id="GO:0006355">
    <property type="term" value="P:regulation of DNA-templated transcription"/>
    <property type="evidence" value="ECO:0007669"/>
    <property type="project" value="InterPro"/>
</dbReference>
<sequence>MILRDFIQRANQALTQTELLACFEQAVLLLGYQHFSLCYVQLRQDGSGTSQPPIGVLSHNYPSRWVSHYIARNYYLEDPVRRHAPQAMSPYRWKDVSAQGDREAHIMDEATDAGLADGLGLPIHEPGGRIFLATVASHQQLTLGNDACVRTYALVTAFHALYTMRFATEQTQIPTAVKLTSREAECLTWVAYGKSSWEIGRIMRISEHTVNFHLKNAMAKFDTASRVTAAVRAANLGLISIP</sequence>
<dbReference type="HOGENOM" id="CLU_072786_4_1_4"/>
<evidence type="ECO:0000259" key="4">
    <source>
        <dbReference type="PROSITE" id="PS50043"/>
    </source>
</evidence>
<evidence type="ECO:0000256" key="1">
    <source>
        <dbReference type="ARBA" id="ARBA00023015"/>
    </source>
</evidence>
<dbReference type="PANTHER" id="PTHR44688:SF25">
    <property type="entry name" value="HTH LUXR-TYPE DOMAIN-CONTAINING PROTEIN"/>
    <property type="match status" value="1"/>
</dbReference>
<dbReference type="SUPFAM" id="SSF46894">
    <property type="entry name" value="C-terminal effector domain of the bipartite response regulators"/>
    <property type="match status" value="1"/>
</dbReference>
<feature type="domain" description="HTH luxR-type" evidence="4">
    <location>
        <begin position="172"/>
        <end position="237"/>
    </location>
</feature>
<dbReference type="EMBL" id="CP000512">
    <property type="protein sequence ID" value="ABM34355.1"/>
    <property type="molecule type" value="Genomic_DNA"/>
</dbReference>
<keyword evidence="2" id="KW-0238">DNA-binding</keyword>
<dbReference type="InterPro" id="IPR016032">
    <property type="entry name" value="Sig_transdc_resp-reg_C-effctor"/>
</dbReference>
<evidence type="ECO:0000313" key="5">
    <source>
        <dbReference type="EMBL" id="ABM34355.1"/>
    </source>
</evidence>
<dbReference type="eggNOG" id="COG2771">
    <property type="taxonomic scope" value="Bacteria"/>
</dbReference>
<dbReference type="Gene3D" id="3.30.450.80">
    <property type="entry name" value="Transcription factor LuxR-like, autoinducer-binding domain"/>
    <property type="match status" value="1"/>
</dbReference>
<evidence type="ECO:0000256" key="3">
    <source>
        <dbReference type="ARBA" id="ARBA00023163"/>
    </source>
</evidence>
<dbReference type="SUPFAM" id="SSF75516">
    <property type="entry name" value="Pheromone-binding domain of LuxR-like quorum-sensing transcription factors"/>
    <property type="match status" value="1"/>
</dbReference>
<reference evidence="5" key="1">
    <citation type="submission" date="2006-12" db="EMBL/GenBank/DDBJ databases">
        <title>Complete sequence of Acidovorax avenae subsp. citrulli AAC00-1.</title>
        <authorList>
            <consortium name="US DOE Joint Genome Institute"/>
            <person name="Copeland A."/>
            <person name="Lucas S."/>
            <person name="Lapidus A."/>
            <person name="Barry K."/>
            <person name="Detter J.C."/>
            <person name="Glavina del Rio T."/>
            <person name="Dalin E."/>
            <person name="Tice H."/>
            <person name="Pitluck S."/>
            <person name="Kiss H."/>
            <person name="Brettin T."/>
            <person name="Bruce D."/>
            <person name="Han C."/>
            <person name="Tapia R."/>
            <person name="Gilna P."/>
            <person name="Schmutz J."/>
            <person name="Larimer F."/>
            <person name="Land M."/>
            <person name="Hauser L."/>
            <person name="Kyrpides N."/>
            <person name="Kim E."/>
            <person name="Stahl D."/>
            <person name="Richardson P."/>
        </authorList>
    </citation>
    <scope>NUCLEOTIDE SEQUENCE</scope>
    <source>
        <strain evidence="5">AAC00-1</strain>
    </source>
</reference>
<gene>
    <name evidence="5" type="ordered locus">Aave_3810</name>
</gene>
<dbReference type="PANTHER" id="PTHR44688">
    <property type="entry name" value="DNA-BINDING TRANSCRIPTIONAL ACTIVATOR DEVR_DOSR"/>
    <property type="match status" value="1"/>
</dbReference>
<dbReference type="AlphaFoldDB" id="A1TTR7"/>
<dbReference type="CDD" id="cd06170">
    <property type="entry name" value="LuxR_C_like"/>
    <property type="match status" value="1"/>
</dbReference>
<evidence type="ECO:0000313" key="6">
    <source>
        <dbReference type="Proteomes" id="UP000002596"/>
    </source>
</evidence>
<dbReference type="PROSITE" id="PS50043">
    <property type="entry name" value="HTH_LUXR_2"/>
    <property type="match status" value="1"/>
</dbReference>
<evidence type="ECO:0000256" key="2">
    <source>
        <dbReference type="ARBA" id="ARBA00023125"/>
    </source>
</evidence>
<dbReference type="KEGG" id="aav:Aave_3810"/>
<keyword evidence="1" id="KW-0805">Transcription regulation</keyword>
<dbReference type="InterPro" id="IPR000792">
    <property type="entry name" value="Tscrpt_reg_LuxR_C"/>
</dbReference>